<accession>A0A7Y3RL08</accession>
<keyword evidence="3 6" id="KW-1133">Transmembrane helix</keyword>
<protein>
    <recommendedName>
        <fullName evidence="9">DnaJ domain-containing protein</fullName>
    </recommendedName>
</protein>
<dbReference type="SUPFAM" id="SSF46565">
    <property type="entry name" value="Chaperone J-domain"/>
    <property type="match status" value="1"/>
</dbReference>
<dbReference type="EMBL" id="JABFCX010000002">
    <property type="protein sequence ID" value="NNU15461.1"/>
    <property type="molecule type" value="Genomic_DNA"/>
</dbReference>
<gene>
    <name evidence="7" type="ORF">HK107_03890</name>
</gene>
<evidence type="ECO:0000256" key="4">
    <source>
        <dbReference type="ARBA" id="ARBA00023136"/>
    </source>
</evidence>
<dbReference type="PANTHER" id="PTHR12763:SF28">
    <property type="entry name" value="GEO10507P1-RELATED"/>
    <property type="match status" value="1"/>
</dbReference>
<dbReference type="Gene3D" id="1.10.287.110">
    <property type="entry name" value="DnaJ domain"/>
    <property type="match status" value="1"/>
</dbReference>
<reference evidence="7 8" key="1">
    <citation type="submission" date="2020-05" db="EMBL/GenBank/DDBJ databases">
        <title>Parvularcula mediterraneae sp. nov., isolated from polypropylene straw from shallow seawater of the seashore of Laganas in Zakynthos island, Greece.</title>
        <authorList>
            <person name="Szabo I."/>
            <person name="Al-Omari J."/>
            <person name="Rado J."/>
            <person name="Szerdahelyi G.S."/>
        </authorList>
    </citation>
    <scope>NUCLEOTIDE SEQUENCE [LARGE SCALE GENOMIC DNA]</scope>
    <source>
        <strain evidence="7 8">ZS-1/3</strain>
    </source>
</reference>
<dbReference type="RefSeq" id="WP_173196950.1">
    <property type="nucleotide sequence ID" value="NZ_JABFCX010000002.1"/>
</dbReference>
<evidence type="ECO:0000313" key="8">
    <source>
        <dbReference type="Proteomes" id="UP000536835"/>
    </source>
</evidence>
<comment type="subcellular location">
    <subcellularLocation>
        <location evidence="1">Membrane</location>
    </subcellularLocation>
</comment>
<keyword evidence="2 6" id="KW-0812">Transmembrane</keyword>
<evidence type="ECO:0000313" key="7">
    <source>
        <dbReference type="EMBL" id="NNU15461.1"/>
    </source>
</evidence>
<sequence>MVLFCLAALLVLYGVVEKRFAPSVALRRRLMLIGATTAVIVFTLGLIRLAPLAALATVIGVGVAASQLMQEVGRRGDFEDDLGEPAGAPPPPPGKGMGRDEAMAVLGLEGEPDREAIVAAHKRMIMRAHPDQGGSDYLAAKVNEAKGILLPKN</sequence>
<evidence type="ECO:0000256" key="1">
    <source>
        <dbReference type="ARBA" id="ARBA00004370"/>
    </source>
</evidence>
<comment type="caution">
    <text evidence="7">The sequence shown here is derived from an EMBL/GenBank/DDBJ whole genome shotgun (WGS) entry which is preliminary data.</text>
</comment>
<evidence type="ECO:0000256" key="3">
    <source>
        <dbReference type="ARBA" id="ARBA00022989"/>
    </source>
</evidence>
<dbReference type="Proteomes" id="UP000536835">
    <property type="component" value="Unassembled WGS sequence"/>
</dbReference>
<dbReference type="PANTHER" id="PTHR12763">
    <property type="match status" value="1"/>
</dbReference>
<evidence type="ECO:0000256" key="5">
    <source>
        <dbReference type="SAM" id="MobiDB-lite"/>
    </source>
</evidence>
<evidence type="ECO:0000256" key="6">
    <source>
        <dbReference type="SAM" id="Phobius"/>
    </source>
</evidence>
<dbReference type="InterPro" id="IPR036869">
    <property type="entry name" value="J_dom_sf"/>
</dbReference>
<evidence type="ECO:0008006" key="9">
    <source>
        <dbReference type="Google" id="ProtNLM"/>
    </source>
</evidence>
<evidence type="ECO:0000256" key="2">
    <source>
        <dbReference type="ARBA" id="ARBA00022692"/>
    </source>
</evidence>
<feature type="transmembrane region" description="Helical" evidence="6">
    <location>
        <begin position="38"/>
        <end position="65"/>
    </location>
</feature>
<keyword evidence="8" id="KW-1185">Reference proteome</keyword>
<keyword evidence="4 6" id="KW-0472">Membrane</keyword>
<name>A0A7Y3RL08_9PROT</name>
<dbReference type="GO" id="GO:0016020">
    <property type="term" value="C:membrane"/>
    <property type="evidence" value="ECO:0007669"/>
    <property type="project" value="UniProtKB-SubCell"/>
</dbReference>
<dbReference type="AlphaFoldDB" id="A0A7Y3RL08"/>
<feature type="region of interest" description="Disordered" evidence="5">
    <location>
        <begin position="76"/>
        <end position="100"/>
    </location>
</feature>
<organism evidence="7 8">
    <name type="scientific">Parvularcula mediterranea</name>
    <dbReference type="NCBI Taxonomy" id="2732508"/>
    <lineage>
        <taxon>Bacteria</taxon>
        <taxon>Pseudomonadati</taxon>
        <taxon>Pseudomonadota</taxon>
        <taxon>Alphaproteobacteria</taxon>
        <taxon>Parvularculales</taxon>
        <taxon>Parvularculaceae</taxon>
        <taxon>Parvularcula</taxon>
    </lineage>
</organism>
<proteinExistence type="predicted"/>